<evidence type="ECO:0000313" key="7">
    <source>
        <dbReference type="EMBL" id="EEF57916.1"/>
    </source>
</evidence>
<dbReference type="GO" id="GO:0006352">
    <property type="term" value="P:DNA-templated transcription initiation"/>
    <property type="evidence" value="ECO:0007669"/>
    <property type="project" value="InterPro"/>
</dbReference>
<dbReference type="AlphaFoldDB" id="B9XQJ1"/>
<evidence type="ECO:0000256" key="4">
    <source>
        <dbReference type="ARBA" id="ARBA00023163"/>
    </source>
</evidence>
<dbReference type="PANTHER" id="PTHR43133:SF51">
    <property type="entry name" value="RNA POLYMERASE SIGMA FACTOR"/>
    <property type="match status" value="1"/>
</dbReference>
<proteinExistence type="inferred from homology"/>
<dbReference type="OrthoDB" id="9780326at2"/>
<evidence type="ECO:0000256" key="1">
    <source>
        <dbReference type="ARBA" id="ARBA00010641"/>
    </source>
</evidence>
<feature type="domain" description="RNA polymerase sigma-70 region 2" evidence="5">
    <location>
        <begin position="25"/>
        <end position="92"/>
    </location>
</feature>
<keyword evidence="2" id="KW-0805">Transcription regulation</keyword>
<comment type="caution">
    <text evidence="7">The sequence shown here is derived from an EMBL/GenBank/DDBJ whole genome shotgun (WGS) entry which is preliminary data.</text>
</comment>
<reference evidence="7 8" key="1">
    <citation type="journal article" date="2011" name="J. Bacteriol.">
        <title>Genome sequence of 'Pedosphaera parvula' Ellin514, an aerobic Verrucomicrobial isolate from pasture soil.</title>
        <authorList>
            <person name="Kant R."/>
            <person name="van Passel M.W."/>
            <person name="Sangwan P."/>
            <person name="Palva A."/>
            <person name="Lucas S."/>
            <person name="Copeland A."/>
            <person name="Lapidus A."/>
            <person name="Glavina Del Rio T."/>
            <person name="Dalin E."/>
            <person name="Tice H."/>
            <person name="Bruce D."/>
            <person name="Goodwin L."/>
            <person name="Pitluck S."/>
            <person name="Chertkov O."/>
            <person name="Larimer F.W."/>
            <person name="Land M.L."/>
            <person name="Hauser L."/>
            <person name="Brettin T.S."/>
            <person name="Detter J.C."/>
            <person name="Han S."/>
            <person name="de Vos W.M."/>
            <person name="Janssen P.H."/>
            <person name="Smidt H."/>
        </authorList>
    </citation>
    <scope>NUCLEOTIDE SEQUENCE [LARGE SCALE GENOMIC DNA]</scope>
    <source>
        <strain evidence="7 8">Ellin514</strain>
    </source>
</reference>
<dbReference type="STRING" id="320771.Cflav_PD0866"/>
<dbReference type="SUPFAM" id="SSF88659">
    <property type="entry name" value="Sigma3 and sigma4 domains of RNA polymerase sigma factors"/>
    <property type="match status" value="1"/>
</dbReference>
<protein>
    <submittedName>
        <fullName evidence="7">RNA polymerase, sigma-24 subunit, ECF subfamily</fullName>
    </submittedName>
</protein>
<feature type="domain" description="RNA polymerase sigma factor 70 region 4 type 2" evidence="6">
    <location>
        <begin position="116"/>
        <end position="168"/>
    </location>
</feature>
<dbReference type="GO" id="GO:0003677">
    <property type="term" value="F:DNA binding"/>
    <property type="evidence" value="ECO:0007669"/>
    <property type="project" value="InterPro"/>
</dbReference>
<dbReference type="RefSeq" id="WP_007418077.1">
    <property type="nucleotide sequence ID" value="NZ_ABOX02000054.1"/>
</dbReference>
<dbReference type="GO" id="GO:0016987">
    <property type="term" value="F:sigma factor activity"/>
    <property type="evidence" value="ECO:0007669"/>
    <property type="project" value="UniProtKB-KW"/>
</dbReference>
<evidence type="ECO:0000256" key="2">
    <source>
        <dbReference type="ARBA" id="ARBA00023015"/>
    </source>
</evidence>
<dbReference type="NCBIfam" id="TIGR02937">
    <property type="entry name" value="sigma70-ECF"/>
    <property type="match status" value="1"/>
</dbReference>
<dbReference type="InterPro" id="IPR013249">
    <property type="entry name" value="RNA_pol_sigma70_r4_t2"/>
</dbReference>
<keyword evidence="3" id="KW-0731">Sigma factor</keyword>
<dbReference type="Gene3D" id="1.10.1740.10">
    <property type="match status" value="1"/>
</dbReference>
<gene>
    <name evidence="7" type="ORF">Cflav_PD0866</name>
</gene>
<evidence type="ECO:0000259" key="5">
    <source>
        <dbReference type="Pfam" id="PF04542"/>
    </source>
</evidence>
<name>B9XQJ1_PEDPL</name>
<dbReference type="InterPro" id="IPR014284">
    <property type="entry name" value="RNA_pol_sigma-70_dom"/>
</dbReference>
<dbReference type="InterPro" id="IPR036388">
    <property type="entry name" value="WH-like_DNA-bd_sf"/>
</dbReference>
<dbReference type="EMBL" id="ABOX02000054">
    <property type="protein sequence ID" value="EEF57916.1"/>
    <property type="molecule type" value="Genomic_DNA"/>
</dbReference>
<evidence type="ECO:0000259" key="6">
    <source>
        <dbReference type="Pfam" id="PF08281"/>
    </source>
</evidence>
<evidence type="ECO:0000256" key="3">
    <source>
        <dbReference type="ARBA" id="ARBA00023082"/>
    </source>
</evidence>
<dbReference type="InterPro" id="IPR039425">
    <property type="entry name" value="RNA_pol_sigma-70-like"/>
</dbReference>
<dbReference type="Pfam" id="PF08281">
    <property type="entry name" value="Sigma70_r4_2"/>
    <property type="match status" value="1"/>
</dbReference>
<dbReference type="Pfam" id="PF04542">
    <property type="entry name" value="Sigma70_r2"/>
    <property type="match status" value="1"/>
</dbReference>
<comment type="similarity">
    <text evidence="1">Belongs to the sigma-70 factor family. ECF subfamily.</text>
</comment>
<accession>B9XQJ1</accession>
<dbReference type="Proteomes" id="UP000003688">
    <property type="component" value="Unassembled WGS sequence"/>
</dbReference>
<dbReference type="PANTHER" id="PTHR43133">
    <property type="entry name" value="RNA POLYMERASE ECF-TYPE SIGMA FACTO"/>
    <property type="match status" value="1"/>
</dbReference>
<keyword evidence="4" id="KW-0804">Transcription</keyword>
<dbReference type="InterPro" id="IPR013324">
    <property type="entry name" value="RNA_pol_sigma_r3/r4-like"/>
</dbReference>
<sequence length="183" mass="21057">MAVIDEEKVWIGKSRQGDHEAFEALIKCYQKMIHALTYRMTGSLTDGEDLAQDTFIQAFRQIHTYRGDSKFSSWLYRIGINLCLNWRKSQQRQQKAHEEYGQNLDTETTPDGKRAQQVQEALMKLRPKQRAAIVLTTYDGLNHAEAAQVLGCSETTVSWRIFAARTKLKKLLSKAHTKEVSHE</sequence>
<dbReference type="Gene3D" id="1.10.10.10">
    <property type="entry name" value="Winged helix-like DNA-binding domain superfamily/Winged helix DNA-binding domain"/>
    <property type="match status" value="1"/>
</dbReference>
<dbReference type="SUPFAM" id="SSF88946">
    <property type="entry name" value="Sigma2 domain of RNA polymerase sigma factors"/>
    <property type="match status" value="1"/>
</dbReference>
<evidence type="ECO:0000313" key="8">
    <source>
        <dbReference type="Proteomes" id="UP000003688"/>
    </source>
</evidence>
<dbReference type="InterPro" id="IPR007627">
    <property type="entry name" value="RNA_pol_sigma70_r2"/>
</dbReference>
<keyword evidence="8" id="KW-1185">Reference proteome</keyword>
<dbReference type="CDD" id="cd06171">
    <property type="entry name" value="Sigma70_r4"/>
    <property type="match status" value="1"/>
</dbReference>
<organism evidence="7 8">
    <name type="scientific">Pedosphaera parvula (strain Ellin514)</name>
    <dbReference type="NCBI Taxonomy" id="320771"/>
    <lineage>
        <taxon>Bacteria</taxon>
        <taxon>Pseudomonadati</taxon>
        <taxon>Verrucomicrobiota</taxon>
        <taxon>Pedosphaerae</taxon>
        <taxon>Pedosphaerales</taxon>
        <taxon>Pedosphaeraceae</taxon>
        <taxon>Pedosphaera</taxon>
    </lineage>
</organism>
<dbReference type="InterPro" id="IPR013325">
    <property type="entry name" value="RNA_pol_sigma_r2"/>
</dbReference>